<reference evidence="2" key="2">
    <citation type="journal article" date="2014" name="ISME J.">
        <title>Microbial stratification in low pH oxic and suboxic macroscopic growths along an acid mine drainage.</title>
        <authorList>
            <person name="Mendez-Garcia C."/>
            <person name="Mesa V."/>
            <person name="Sprenger R.R."/>
            <person name="Richter M."/>
            <person name="Diez M.S."/>
            <person name="Solano J."/>
            <person name="Bargiela R."/>
            <person name="Golyshina O.V."/>
            <person name="Manteca A."/>
            <person name="Ramos J.L."/>
            <person name="Gallego J.R."/>
            <person name="Llorente I."/>
            <person name="Martins Dos Santos V.A."/>
            <person name="Jensen O.N."/>
            <person name="Pelaez A.I."/>
            <person name="Sanchez J."/>
            <person name="Ferrer M."/>
        </authorList>
    </citation>
    <scope>NUCLEOTIDE SEQUENCE</scope>
</reference>
<organism evidence="2">
    <name type="scientific">mine drainage metagenome</name>
    <dbReference type="NCBI Taxonomy" id="410659"/>
    <lineage>
        <taxon>unclassified sequences</taxon>
        <taxon>metagenomes</taxon>
        <taxon>ecological metagenomes</taxon>
    </lineage>
</organism>
<protein>
    <submittedName>
        <fullName evidence="2">Beta-lactamase domain protein</fullName>
    </submittedName>
</protein>
<dbReference type="AlphaFoldDB" id="T1DBG7"/>
<evidence type="ECO:0000259" key="1">
    <source>
        <dbReference type="Pfam" id="PF00753"/>
    </source>
</evidence>
<dbReference type="EMBL" id="AUZX01001305">
    <property type="protein sequence ID" value="EQD79455.1"/>
    <property type="molecule type" value="Genomic_DNA"/>
</dbReference>
<dbReference type="Pfam" id="PF00753">
    <property type="entry name" value="Lactamase_B"/>
    <property type="match status" value="1"/>
</dbReference>
<name>T1DBG7_9ZZZZ</name>
<evidence type="ECO:0000313" key="2">
    <source>
        <dbReference type="EMBL" id="EQD79455.1"/>
    </source>
</evidence>
<accession>T1DBG7</accession>
<gene>
    <name evidence="2" type="ORF">B1A_01720</name>
</gene>
<dbReference type="Gene3D" id="3.60.15.10">
    <property type="entry name" value="Ribonuclease Z/Hydroxyacylglutathione hydrolase-like"/>
    <property type="match status" value="1"/>
</dbReference>
<dbReference type="InterPro" id="IPR052533">
    <property type="entry name" value="WalJ/YycJ-like"/>
</dbReference>
<proteinExistence type="predicted"/>
<sequence>MNLELCVLASGSGGNASLLRAGRDAILLDAGIGPLTADRRMIGTGLDINSIRAICLTHLDGDHINPTWFRVMLRHEIRIFIPGNQMKLLRRLARLEDVLKPIMALTTMFDKDVFHPLPAVSCTPIRLQHDKKGSFGFLLQST</sequence>
<dbReference type="PANTHER" id="PTHR47619">
    <property type="entry name" value="METALLO-HYDROLASE YYCJ-RELATED"/>
    <property type="match status" value="1"/>
</dbReference>
<dbReference type="InterPro" id="IPR036866">
    <property type="entry name" value="RibonucZ/Hydroxyglut_hydro"/>
</dbReference>
<feature type="domain" description="Metallo-beta-lactamase" evidence="1">
    <location>
        <begin position="12"/>
        <end position="64"/>
    </location>
</feature>
<dbReference type="SUPFAM" id="SSF56281">
    <property type="entry name" value="Metallo-hydrolase/oxidoreductase"/>
    <property type="match status" value="1"/>
</dbReference>
<comment type="caution">
    <text evidence="2">The sequence shown here is derived from an EMBL/GenBank/DDBJ whole genome shotgun (WGS) entry which is preliminary data.</text>
</comment>
<dbReference type="PANTHER" id="PTHR47619:SF1">
    <property type="entry name" value="EXODEOXYRIBONUCLEASE WALJ"/>
    <property type="match status" value="1"/>
</dbReference>
<feature type="non-terminal residue" evidence="2">
    <location>
        <position position="142"/>
    </location>
</feature>
<dbReference type="InterPro" id="IPR001279">
    <property type="entry name" value="Metallo-B-lactamas"/>
</dbReference>
<reference evidence="2" key="1">
    <citation type="submission" date="2013-08" db="EMBL/GenBank/DDBJ databases">
        <authorList>
            <person name="Mendez C."/>
            <person name="Richter M."/>
            <person name="Ferrer M."/>
            <person name="Sanchez J."/>
        </authorList>
    </citation>
    <scope>NUCLEOTIDE SEQUENCE</scope>
</reference>